<dbReference type="PANTHER" id="PTHR14969:SF62">
    <property type="entry name" value="DECAPRENYLPHOSPHORYL-5-PHOSPHORIBOSE PHOSPHATASE RV3807C-RELATED"/>
    <property type="match status" value="1"/>
</dbReference>
<keyword evidence="2" id="KW-1003">Cell membrane</keyword>
<evidence type="ECO:0000313" key="9">
    <source>
        <dbReference type="Proteomes" id="UP000431092"/>
    </source>
</evidence>
<dbReference type="Gene3D" id="1.20.144.10">
    <property type="entry name" value="Phosphatidic acid phosphatase type 2/haloperoxidase"/>
    <property type="match status" value="1"/>
</dbReference>
<dbReference type="Pfam" id="PF01569">
    <property type="entry name" value="PAP2"/>
    <property type="match status" value="1"/>
</dbReference>
<keyword evidence="5" id="KW-1133">Transmembrane helix</keyword>
<dbReference type="InterPro" id="IPR000326">
    <property type="entry name" value="PAP2/HPO"/>
</dbReference>
<name>A0A6I3IG97_9MICO</name>
<keyword evidence="3" id="KW-0812">Transmembrane</keyword>
<evidence type="ECO:0000256" key="3">
    <source>
        <dbReference type="ARBA" id="ARBA00022692"/>
    </source>
</evidence>
<evidence type="ECO:0000259" key="7">
    <source>
        <dbReference type="SMART" id="SM00014"/>
    </source>
</evidence>
<comment type="caution">
    <text evidence="8">The sequence shown here is derived from an EMBL/GenBank/DDBJ whole genome shotgun (WGS) entry which is preliminary data.</text>
</comment>
<dbReference type="EMBL" id="WLVL01000040">
    <property type="protein sequence ID" value="MTB72747.1"/>
    <property type="molecule type" value="Genomic_DNA"/>
</dbReference>
<evidence type="ECO:0000256" key="6">
    <source>
        <dbReference type="ARBA" id="ARBA00023136"/>
    </source>
</evidence>
<dbReference type="GO" id="GO:0005886">
    <property type="term" value="C:plasma membrane"/>
    <property type="evidence" value="ECO:0007669"/>
    <property type="project" value="UniProtKB-SubCell"/>
</dbReference>
<sequence>MSEVRQPWLREVVLPGAVISAGIAGVGRVIEGPLRGWPAEDELNRWFVRHRTPLGNALTWVPSTYADTPATIAMSFVYGGWLWRETGSVREAIAPLAAITVETVCFMSAARVVGRARPDVPWLDRPAHTSSFPSGHTGATTAMSLTVAHALARRDVPGSRRLAHVVRWGVPVSVAASRVYRGMHHPSDVVVGSLLGAWTAGAVRRALGIPTL</sequence>
<comment type="subcellular location">
    <subcellularLocation>
        <location evidence="1">Cell membrane</location>
        <topology evidence="1">Multi-pass membrane protein</topology>
    </subcellularLocation>
</comment>
<dbReference type="AlphaFoldDB" id="A0A6I3IG97"/>
<evidence type="ECO:0000256" key="2">
    <source>
        <dbReference type="ARBA" id="ARBA00022475"/>
    </source>
</evidence>
<proteinExistence type="predicted"/>
<evidence type="ECO:0000256" key="1">
    <source>
        <dbReference type="ARBA" id="ARBA00004651"/>
    </source>
</evidence>
<feature type="domain" description="Phosphatidic acid phosphatase type 2/haloperoxidase" evidence="7">
    <location>
        <begin position="94"/>
        <end position="204"/>
    </location>
</feature>
<keyword evidence="9" id="KW-1185">Reference proteome</keyword>
<dbReference type="PANTHER" id="PTHR14969">
    <property type="entry name" value="SPHINGOSINE-1-PHOSPHATE PHOSPHOHYDROLASE"/>
    <property type="match status" value="1"/>
</dbReference>
<dbReference type="RefSeq" id="WP_154594029.1">
    <property type="nucleotide sequence ID" value="NZ_WLVL01000040.1"/>
</dbReference>
<keyword evidence="4" id="KW-0378">Hydrolase</keyword>
<keyword evidence="6" id="KW-0472">Membrane</keyword>
<dbReference type="Proteomes" id="UP000431092">
    <property type="component" value="Unassembled WGS sequence"/>
</dbReference>
<evidence type="ECO:0000256" key="4">
    <source>
        <dbReference type="ARBA" id="ARBA00022801"/>
    </source>
</evidence>
<protein>
    <submittedName>
        <fullName evidence="8">Phosphatase PAP2 family protein</fullName>
    </submittedName>
</protein>
<dbReference type="SMART" id="SM00014">
    <property type="entry name" value="acidPPc"/>
    <property type="match status" value="1"/>
</dbReference>
<accession>A0A6I3IG97</accession>
<dbReference type="SUPFAM" id="SSF48317">
    <property type="entry name" value="Acid phosphatase/Vanadium-dependent haloperoxidase"/>
    <property type="match status" value="1"/>
</dbReference>
<gene>
    <name evidence="8" type="ORF">GGG17_12385</name>
</gene>
<evidence type="ECO:0000256" key="5">
    <source>
        <dbReference type="ARBA" id="ARBA00022989"/>
    </source>
</evidence>
<dbReference type="InterPro" id="IPR036938">
    <property type="entry name" value="PAP2/HPO_sf"/>
</dbReference>
<reference evidence="8 9" key="1">
    <citation type="submission" date="2019-11" db="EMBL/GenBank/DDBJ databases">
        <title>Whole genome sequencing identifies a novel species of the genus Arsenicicoccus isolated from human blood.</title>
        <authorList>
            <person name="Jeong J.H."/>
            <person name="Kweon O.J."/>
            <person name="Kim H.R."/>
            <person name="Kim T.-H."/>
            <person name="Ha S.-M."/>
            <person name="Lee M.-K."/>
        </authorList>
    </citation>
    <scope>NUCLEOTIDE SEQUENCE [LARGE SCALE GENOMIC DNA]</scope>
    <source>
        <strain evidence="8 9">MKL-02</strain>
    </source>
</reference>
<evidence type="ECO:0000313" key="8">
    <source>
        <dbReference type="EMBL" id="MTB72747.1"/>
    </source>
</evidence>
<dbReference type="GO" id="GO:0016787">
    <property type="term" value="F:hydrolase activity"/>
    <property type="evidence" value="ECO:0007669"/>
    <property type="project" value="UniProtKB-KW"/>
</dbReference>
<organism evidence="8 9">
    <name type="scientific">Arsenicicoccus cauae</name>
    <dbReference type="NCBI Taxonomy" id="2663847"/>
    <lineage>
        <taxon>Bacteria</taxon>
        <taxon>Bacillati</taxon>
        <taxon>Actinomycetota</taxon>
        <taxon>Actinomycetes</taxon>
        <taxon>Micrococcales</taxon>
        <taxon>Intrasporangiaceae</taxon>
        <taxon>Arsenicicoccus</taxon>
    </lineage>
</organism>